<dbReference type="Proteomes" id="UP001187682">
    <property type="component" value="Unassembled WGS sequence"/>
</dbReference>
<evidence type="ECO:0000313" key="3">
    <source>
        <dbReference type="Proteomes" id="UP001187682"/>
    </source>
</evidence>
<evidence type="ECO:0000313" key="2">
    <source>
        <dbReference type="EMBL" id="SPO06101.1"/>
    </source>
</evidence>
<reference evidence="2" key="1">
    <citation type="submission" date="2018-03" db="EMBL/GenBank/DDBJ databases">
        <authorList>
            <person name="Guldener U."/>
        </authorList>
    </citation>
    <scope>NUCLEOTIDE SEQUENCE</scope>
</reference>
<evidence type="ECO:0000256" key="1">
    <source>
        <dbReference type="SAM" id="MobiDB-lite"/>
    </source>
</evidence>
<dbReference type="AlphaFoldDB" id="A0AAE8N485"/>
<keyword evidence="3" id="KW-1185">Reference proteome</keyword>
<gene>
    <name evidence="2" type="ORF">DNG_08790</name>
</gene>
<comment type="caution">
    <text evidence="2">The sequence shown here is derived from an EMBL/GenBank/DDBJ whole genome shotgun (WGS) entry which is preliminary data.</text>
</comment>
<organism evidence="2 3">
    <name type="scientific">Cephalotrichum gorgonifer</name>
    <dbReference type="NCBI Taxonomy" id="2041049"/>
    <lineage>
        <taxon>Eukaryota</taxon>
        <taxon>Fungi</taxon>
        <taxon>Dikarya</taxon>
        <taxon>Ascomycota</taxon>
        <taxon>Pezizomycotina</taxon>
        <taxon>Sordariomycetes</taxon>
        <taxon>Hypocreomycetidae</taxon>
        <taxon>Microascales</taxon>
        <taxon>Microascaceae</taxon>
        <taxon>Cephalotrichum</taxon>
    </lineage>
</organism>
<sequence>MANFQSNTLPMHLKVGNSNDAFVPVNPCDVSDIRETQRKILYAIAKTRVQASEAKLTPRGPVSASKGLVAPAKKKRKKSEKKKKKDNSRKGRYRGKDRENKFILRKDIPYNQFFKELRPRAGFRYNDVADIPRESGEAIRDRIGERSDGGKITITELDGRLVAGTRYTHGQRLPRLLLAIDRLYFAVTAWNVASDLSRLMSGLPVRPFKLEDRLKYEWDTDSSGFTDEAELEAEQRERDEDAAEAEEIFRHAVENPEDRIESSGYDDPQLVSYQTWAFYARHPEEVPEDYVAGEGMVARDPELEGYPRLL</sequence>
<accession>A0AAE8N485</accession>
<feature type="compositionally biased region" description="Basic residues" evidence="1">
    <location>
        <begin position="72"/>
        <end position="93"/>
    </location>
</feature>
<dbReference type="EMBL" id="ONZQ02000014">
    <property type="protein sequence ID" value="SPO06101.1"/>
    <property type="molecule type" value="Genomic_DNA"/>
</dbReference>
<name>A0AAE8N485_9PEZI</name>
<feature type="region of interest" description="Disordered" evidence="1">
    <location>
        <begin position="225"/>
        <end position="244"/>
    </location>
</feature>
<feature type="region of interest" description="Disordered" evidence="1">
    <location>
        <begin position="52"/>
        <end position="96"/>
    </location>
</feature>
<protein>
    <submittedName>
        <fullName evidence="2">Uncharacterized protein</fullName>
    </submittedName>
</protein>
<proteinExistence type="predicted"/>